<evidence type="ECO:0008006" key="4">
    <source>
        <dbReference type="Google" id="ProtNLM"/>
    </source>
</evidence>
<keyword evidence="1" id="KW-1133">Transmembrane helix</keyword>
<sequence length="400" mass="44294">MTNTNKGLFSLYISLFTLILFFNGCEDPGNVGSGFVNEPTIKIDTLYLDDITAESFEAFSGNISVFNIGLYSDQVFGDVKATGLVKPNLYTNASNIDGNNFTLNLEVQLDSAIVYGDTTSQASFTLYEINSLWRGNSQFVNSPVSYDESQSIGSFVVGDEKRFSVELSDYWRDKYASYINNENDNVDSLYRYEFFGLAIVPDNSANKISAVDVGNSNFTLVDAEDDTVNLGMSSQGYFLERTNSNIGDPSITPVYSTLEQMMRINLPMQELEQDYKGANLLSVDLVVYEADQELSNSLPANHVRPSVNALTVNLRAESDEVYDYQITGPDFFAPKNSDSPYYEANITPYINNLFFGGESTTEILVGLRSGSGVLRSTLLHNQSASQELRPKLIITSTVNE</sequence>
<dbReference type="RefSeq" id="WP_390297844.1">
    <property type="nucleotide sequence ID" value="NZ_JBHULI010000002.1"/>
</dbReference>
<dbReference type="Proteomes" id="UP001597460">
    <property type="component" value="Unassembled WGS sequence"/>
</dbReference>
<evidence type="ECO:0000313" key="3">
    <source>
        <dbReference type="Proteomes" id="UP001597460"/>
    </source>
</evidence>
<evidence type="ECO:0000313" key="2">
    <source>
        <dbReference type="EMBL" id="MFD2531217.1"/>
    </source>
</evidence>
<reference evidence="3" key="1">
    <citation type="journal article" date="2019" name="Int. J. Syst. Evol. Microbiol.">
        <title>The Global Catalogue of Microorganisms (GCM) 10K type strain sequencing project: providing services to taxonomists for standard genome sequencing and annotation.</title>
        <authorList>
            <consortium name="The Broad Institute Genomics Platform"/>
            <consortium name="The Broad Institute Genome Sequencing Center for Infectious Disease"/>
            <person name="Wu L."/>
            <person name="Ma J."/>
        </authorList>
    </citation>
    <scope>NUCLEOTIDE SEQUENCE [LARGE SCALE GENOMIC DNA]</scope>
    <source>
        <strain evidence="3">KCTC 52042</strain>
    </source>
</reference>
<name>A0ABW5JGQ2_9BACT</name>
<organism evidence="2 3">
    <name type="scientific">Gracilimonas halophila</name>
    <dbReference type="NCBI Taxonomy" id="1834464"/>
    <lineage>
        <taxon>Bacteria</taxon>
        <taxon>Pseudomonadati</taxon>
        <taxon>Balneolota</taxon>
        <taxon>Balneolia</taxon>
        <taxon>Balneolales</taxon>
        <taxon>Balneolaceae</taxon>
        <taxon>Gracilimonas</taxon>
    </lineage>
</organism>
<comment type="caution">
    <text evidence="2">The sequence shown here is derived from an EMBL/GenBank/DDBJ whole genome shotgun (WGS) entry which is preliminary data.</text>
</comment>
<keyword evidence="1" id="KW-0812">Transmembrane</keyword>
<proteinExistence type="predicted"/>
<accession>A0ABW5JGQ2</accession>
<dbReference type="EMBL" id="JBHULI010000002">
    <property type="protein sequence ID" value="MFD2531217.1"/>
    <property type="molecule type" value="Genomic_DNA"/>
</dbReference>
<feature type="transmembrane region" description="Helical" evidence="1">
    <location>
        <begin position="7"/>
        <end position="24"/>
    </location>
</feature>
<keyword evidence="1" id="KW-0472">Membrane</keyword>
<protein>
    <recommendedName>
        <fullName evidence="4">DUF4270 domain-containing protein</fullName>
    </recommendedName>
</protein>
<evidence type="ECO:0000256" key="1">
    <source>
        <dbReference type="SAM" id="Phobius"/>
    </source>
</evidence>
<keyword evidence="3" id="KW-1185">Reference proteome</keyword>
<gene>
    <name evidence="2" type="ORF">ACFSVN_02020</name>
</gene>